<keyword evidence="6" id="KW-1185">Reference proteome</keyword>
<organism evidence="5 6">
    <name type="scientific">Entamoeba invadens IP1</name>
    <dbReference type="NCBI Taxonomy" id="370355"/>
    <lineage>
        <taxon>Eukaryota</taxon>
        <taxon>Amoebozoa</taxon>
        <taxon>Evosea</taxon>
        <taxon>Archamoebae</taxon>
        <taxon>Mastigamoebida</taxon>
        <taxon>Entamoebidae</taxon>
        <taxon>Entamoeba</taxon>
    </lineage>
</organism>
<feature type="domain" description="DDE Tnp4" evidence="4">
    <location>
        <begin position="356"/>
        <end position="472"/>
    </location>
</feature>
<sequence length="652" mass="74663">MIKKYNLSIFNNLLFMSKPTLRMVYRPPLKTLTPRRLITRTQPTQSQSQLLSQPQPQSLSQLQTLQPTQSQPLQLSQPQTPQPTQSQSQLLSQPQSLPLSQLQTLQPTESQQNLPIQLSFNINDVERPTRITESQFFINTTLNDGETVYQPKADIVSSQIASHLMEECFSFNCIDFGSENSITSSFSDEKNVWERQFNLHTCKFLTGFELEELVNLFDIIVSNATFTKENTFKQKGVIDQTLFKQHKKSKLAYHEQFVLMLTFFHTKTTHVELYELLYGMDTTKNKNTKIKFISDNLTKAIIKFHPKIYKSLILSVQNIPETQLEHVAVRKNPLYLKIEPKLKNTYYIVDGRDQPIPTQRVSKVIQKDYYSFKSNSSSMRTQVFVNRNGFAVHVQESTPASVHDSTSVKQDLLNVLFYGNKLFLGDGGYAGCCKCVYPITTSSKKKTYSFDATTLLKVEGLQEKLQGRFSGLIVQGVFTGKFESTSGLNKVCFSKCVFKTNYNIDDNNEFSFVNNGVVKKGSLNGISQFNNTKFKRQLLKVYHGKVLLELRNSFISSCRIVVENHFARLVTCFPRMDAVWNNNLTLYKLSVQICHGLTNYLISLKPLRDPIGDETKLPKTAKKCLQILNRVEEINYSTESDDCFLFDESEII</sequence>
<accession>A0A0A1U9I8</accession>
<dbReference type="GeneID" id="14890499"/>
<proteinExistence type="predicted"/>
<evidence type="ECO:0000256" key="3">
    <source>
        <dbReference type="SAM" id="MobiDB-lite"/>
    </source>
</evidence>
<dbReference type="Proteomes" id="UP000014680">
    <property type="component" value="Unassembled WGS sequence"/>
</dbReference>
<dbReference type="RefSeq" id="XP_004258288.1">
    <property type="nucleotide sequence ID" value="XM_004258240.1"/>
</dbReference>
<dbReference type="AlphaFoldDB" id="A0A0A1U9I8"/>
<dbReference type="EMBL" id="KB206467">
    <property type="protein sequence ID" value="ELP91517.1"/>
    <property type="molecule type" value="Genomic_DNA"/>
</dbReference>
<gene>
    <name evidence="5" type="ORF">EIN_512500</name>
</gene>
<dbReference type="GO" id="GO:0046872">
    <property type="term" value="F:metal ion binding"/>
    <property type="evidence" value="ECO:0007669"/>
    <property type="project" value="UniProtKB-KW"/>
</dbReference>
<evidence type="ECO:0000259" key="4">
    <source>
        <dbReference type="Pfam" id="PF13359"/>
    </source>
</evidence>
<keyword evidence="2" id="KW-0479">Metal-binding</keyword>
<dbReference type="VEuPathDB" id="AmoebaDB:EIN_512500"/>
<dbReference type="KEGG" id="eiv:EIN_512500"/>
<evidence type="ECO:0000313" key="6">
    <source>
        <dbReference type="Proteomes" id="UP000014680"/>
    </source>
</evidence>
<feature type="compositionally biased region" description="Low complexity" evidence="3">
    <location>
        <begin position="41"/>
        <end position="93"/>
    </location>
</feature>
<dbReference type="InterPro" id="IPR027806">
    <property type="entry name" value="HARBI1_dom"/>
</dbReference>
<dbReference type="Pfam" id="PF13359">
    <property type="entry name" value="DDE_Tnp_4"/>
    <property type="match status" value="1"/>
</dbReference>
<reference evidence="5 6" key="1">
    <citation type="submission" date="2012-10" db="EMBL/GenBank/DDBJ databases">
        <authorList>
            <person name="Zafar N."/>
            <person name="Inman J."/>
            <person name="Hall N."/>
            <person name="Lorenzi H."/>
            <person name="Caler E."/>
        </authorList>
    </citation>
    <scope>NUCLEOTIDE SEQUENCE [LARGE SCALE GENOMIC DNA]</scope>
    <source>
        <strain evidence="5 6">IP1</strain>
    </source>
</reference>
<feature type="region of interest" description="Disordered" evidence="3">
    <location>
        <begin position="34"/>
        <end position="93"/>
    </location>
</feature>
<evidence type="ECO:0000256" key="2">
    <source>
        <dbReference type="ARBA" id="ARBA00022723"/>
    </source>
</evidence>
<protein>
    <recommendedName>
        <fullName evidence="4">DDE Tnp4 domain-containing protein</fullName>
    </recommendedName>
</protein>
<name>A0A0A1U9I8_ENTIV</name>
<evidence type="ECO:0000256" key="1">
    <source>
        <dbReference type="ARBA" id="ARBA00001968"/>
    </source>
</evidence>
<evidence type="ECO:0000313" key="5">
    <source>
        <dbReference type="EMBL" id="ELP91517.1"/>
    </source>
</evidence>
<comment type="cofactor">
    <cofactor evidence="1">
        <name>a divalent metal cation</name>
        <dbReference type="ChEBI" id="CHEBI:60240"/>
    </cofactor>
</comment>
<dbReference type="OrthoDB" id="2393881at2759"/>